<dbReference type="GO" id="GO:0004252">
    <property type="term" value="F:serine-type endopeptidase activity"/>
    <property type="evidence" value="ECO:0007669"/>
    <property type="project" value="InterPro"/>
</dbReference>
<evidence type="ECO:0000256" key="2">
    <source>
        <dbReference type="ARBA" id="ARBA00022670"/>
    </source>
</evidence>
<name>A0A1E5LG83_9BACI</name>
<gene>
    <name evidence="7" type="ORF">BFG57_13630</name>
</gene>
<dbReference type="GO" id="GO:0006508">
    <property type="term" value="P:proteolysis"/>
    <property type="evidence" value="ECO:0007669"/>
    <property type="project" value="UniProtKB-KW"/>
</dbReference>
<dbReference type="CDD" id="cd06781">
    <property type="entry name" value="cpPDZ_BsHtra-like"/>
    <property type="match status" value="1"/>
</dbReference>
<evidence type="ECO:0000256" key="4">
    <source>
        <dbReference type="ARBA" id="ARBA00022825"/>
    </source>
</evidence>
<dbReference type="SUPFAM" id="SSF50156">
    <property type="entry name" value="PDZ domain-like"/>
    <property type="match status" value="1"/>
</dbReference>
<feature type="domain" description="PDZ" evidence="6">
    <location>
        <begin position="288"/>
        <end position="364"/>
    </location>
</feature>
<protein>
    <submittedName>
        <fullName evidence="7">Serine protease</fullName>
    </submittedName>
</protein>
<keyword evidence="2 7" id="KW-0645">Protease</keyword>
<evidence type="ECO:0000256" key="1">
    <source>
        <dbReference type="ARBA" id="ARBA00010541"/>
    </source>
</evidence>
<dbReference type="Gene3D" id="2.30.42.10">
    <property type="match status" value="1"/>
</dbReference>
<dbReference type="PANTHER" id="PTHR22939">
    <property type="entry name" value="SERINE PROTEASE FAMILY S1C HTRA-RELATED"/>
    <property type="match status" value="1"/>
</dbReference>
<keyword evidence="8" id="KW-1185">Reference proteome</keyword>
<dbReference type="STRING" id="1305675.BFG57_13630"/>
<dbReference type="InterPro" id="IPR001478">
    <property type="entry name" value="PDZ"/>
</dbReference>
<dbReference type="InterPro" id="IPR043504">
    <property type="entry name" value="Peptidase_S1_PA_chymotrypsin"/>
</dbReference>
<keyword evidence="5" id="KW-0472">Membrane</keyword>
<dbReference type="PRINTS" id="PR00834">
    <property type="entry name" value="PROTEASES2C"/>
</dbReference>
<sequence length="404" mass="43319">MGYYDEDYEDSNRKQKGNRGGVFLPAILGAVLGALIVLFASPALSNWGLIPNNTGEGTVVDQEQKVGETTTLNVNVETAITDAVDKALPSVVGVVNIQEVGFWEQQGATEAGTGSGVIYKKEGDSAFVVTNDHVVKGATKLEVSLSDGSRIPAELVGSDVYTDLAVLRIDGSLVNTVAEFGSSENIKIGEPVVAIGNPLGLQFAGSVTRGIISGKERSLDIDLDENGQIDWQAEVIQTDAAINPGNSGGALVNLDGQVIGINSMKIAQQEVEGIGFSIPVTSVVKPIIADLEQHGEVKRPFIGISMRSLSEIPSYHWQETLKLPQEITKGVFIVEVVPGSPAIQAGLKEFDVITQLDGQDINDLLELRKYLYSKKNIGDTMTITYYRSGEKKEGQIRLAEEPKY</sequence>
<dbReference type="InterPro" id="IPR036034">
    <property type="entry name" value="PDZ_sf"/>
</dbReference>
<proteinExistence type="inferred from homology"/>
<accession>A0A1E5LG83</accession>
<dbReference type="RefSeq" id="WP_069716890.1">
    <property type="nucleotide sequence ID" value="NZ_MJEH01000017.1"/>
</dbReference>
<dbReference type="Proteomes" id="UP000095209">
    <property type="component" value="Unassembled WGS sequence"/>
</dbReference>
<feature type="transmembrane region" description="Helical" evidence="5">
    <location>
        <begin position="21"/>
        <end position="44"/>
    </location>
</feature>
<dbReference type="PROSITE" id="PS50106">
    <property type="entry name" value="PDZ"/>
    <property type="match status" value="1"/>
</dbReference>
<dbReference type="Gene3D" id="2.40.10.10">
    <property type="entry name" value="Trypsin-like serine proteases"/>
    <property type="match status" value="2"/>
</dbReference>
<dbReference type="Pfam" id="PF13365">
    <property type="entry name" value="Trypsin_2"/>
    <property type="match status" value="1"/>
</dbReference>
<dbReference type="PANTHER" id="PTHR22939:SF129">
    <property type="entry name" value="SERINE PROTEASE HTRA2, MITOCHONDRIAL"/>
    <property type="match status" value="1"/>
</dbReference>
<evidence type="ECO:0000256" key="3">
    <source>
        <dbReference type="ARBA" id="ARBA00022801"/>
    </source>
</evidence>
<reference evidence="7 8" key="1">
    <citation type="submission" date="2016-08" db="EMBL/GenBank/DDBJ databases">
        <title>Genome of Bacillus solimangrovi GH2-4.</title>
        <authorList>
            <person name="Lim S."/>
            <person name="Kim B.-C."/>
        </authorList>
    </citation>
    <scope>NUCLEOTIDE SEQUENCE [LARGE SCALE GENOMIC DNA]</scope>
    <source>
        <strain evidence="7 8">GH2-4</strain>
    </source>
</reference>
<comment type="caution">
    <text evidence="7">The sequence shown here is derived from an EMBL/GenBank/DDBJ whole genome shotgun (WGS) entry which is preliminary data.</text>
</comment>
<dbReference type="SMART" id="SM00228">
    <property type="entry name" value="PDZ"/>
    <property type="match status" value="1"/>
</dbReference>
<organism evidence="7 8">
    <name type="scientific">Bacillus solimangrovi</name>
    <dbReference type="NCBI Taxonomy" id="1305675"/>
    <lineage>
        <taxon>Bacteria</taxon>
        <taxon>Bacillati</taxon>
        <taxon>Bacillota</taxon>
        <taxon>Bacilli</taxon>
        <taxon>Bacillales</taxon>
        <taxon>Bacillaceae</taxon>
        <taxon>Bacillus</taxon>
    </lineage>
</organism>
<dbReference type="EMBL" id="MJEH01000017">
    <property type="protein sequence ID" value="OEH93082.1"/>
    <property type="molecule type" value="Genomic_DNA"/>
</dbReference>
<evidence type="ECO:0000256" key="5">
    <source>
        <dbReference type="SAM" id="Phobius"/>
    </source>
</evidence>
<keyword evidence="3" id="KW-0378">Hydrolase</keyword>
<dbReference type="InterPro" id="IPR001940">
    <property type="entry name" value="Peptidase_S1C"/>
</dbReference>
<dbReference type="AlphaFoldDB" id="A0A1E5LG83"/>
<evidence type="ECO:0000313" key="8">
    <source>
        <dbReference type="Proteomes" id="UP000095209"/>
    </source>
</evidence>
<keyword evidence="4" id="KW-0720">Serine protease</keyword>
<keyword evidence="5" id="KW-0812">Transmembrane</keyword>
<keyword evidence="5" id="KW-1133">Transmembrane helix</keyword>
<evidence type="ECO:0000313" key="7">
    <source>
        <dbReference type="EMBL" id="OEH93082.1"/>
    </source>
</evidence>
<dbReference type="Pfam" id="PF13180">
    <property type="entry name" value="PDZ_2"/>
    <property type="match status" value="1"/>
</dbReference>
<evidence type="ECO:0000259" key="6">
    <source>
        <dbReference type="PROSITE" id="PS50106"/>
    </source>
</evidence>
<comment type="similarity">
    <text evidence="1">Belongs to the peptidase S1C family.</text>
</comment>
<dbReference type="OrthoDB" id="9758917at2"/>
<dbReference type="InterPro" id="IPR009003">
    <property type="entry name" value="Peptidase_S1_PA"/>
</dbReference>
<dbReference type="SUPFAM" id="SSF50494">
    <property type="entry name" value="Trypsin-like serine proteases"/>
    <property type="match status" value="1"/>
</dbReference>